<dbReference type="STRING" id="1034943.BN59_02511"/>
<name>A0A078L2H5_9GAMM</name>
<protein>
    <recommendedName>
        <fullName evidence="9">D-alanyl-D-alanine dipeptidase</fullName>
        <shortName evidence="9">D-Ala-D-Ala dipeptidase</shortName>
        <ecNumber evidence="9">3.4.13.22</ecNumber>
    </recommendedName>
</protein>
<comment type="cofactor">
    <cofactor evidence="9">
        <name>Zn(2+)</name>
        <dbReference type="ChEBI" id="CHEBI:29105"/>
    </cofactor>
    <text evidence="9">Binds 1 zinc ion per subunit.</text>
</comment>
<reference evidence="10 11" key="1">
    <citation type="submission" date="2014-06" db="EMBL/GenBank/DDBJ databases">
        <authorList>
            <person name="Urmite Genomes Urmite Genomes"/>
        </authorList>
    </citation>
    <scope>NUCLEOTIDE SEQUENCE [LARGE SCALE GENOMIC DNA]</scope>
</reference>
<feature type="site" description="Transition state stabilizer" evidence="9">
    <location>
        <position position="71"/>
    </location>
</feature>
<keyword evidence="6 9" id="KW-0224">Dipeptidase</keyword>
<dbReference type="InterPro" id="IPR009045">
    <property type="entry name" value="Zn_M74/Hedgehog-like"/>
</dbReference>
<evidence type="ECO:0000256" key="1">
    <source>
        <dbReference type="ARBA" id="ARBA00001362"/>
    </source>
</evidence>
<evidence type="ECO:0000256" key="6">
    <source>
        <dbReference type="ARBA" id="ARBA00022997"/>
    </source>
</evidence>
<keyword evidence="11" id="KW-1185">Reference proteome</keyword>
<dbReference type="GO" id="GO:0071555">
    <property type="term" value="P:cell wall organization"/>
    <property type="evidence" value="ECO:0007669"/>
    <property type="project" value="UniProtKB-KW"/>
</dbReference>
<evidence type="ECO:0000256" key="4">
    <source>
        <dbReference type="ARBA" id="ARBA00022801"/>
    </source>
</evidence>
<dbReference type="GO" id="GO:0008237">
    <property type="term" value="F:metallopeptidase activity"/>
    <property type="evidence" value="ECO:0007669"/>
    <property type="project" value="UniProtKB-KW"/>
</dbReference>
<dbReference type="Gene3D" id="3.30.1380.10">
    <property type="match status" value="1"/>
</dbReference>
<evidence type="ECO:0000256" key="3">
    <source>
        <dbReference type="ARBA" id="ARBA00022723"/>
    </source>
</evidence>
<keyword evidence="7 9" id="KW-0482">Metalloprotease</keyword>
<feature type="binding site" evidence="9">
    <location>
        <position position="128"/>
    </location>
    <ligand>
        <name>Zn(2+)</name>
        <dbReference type="ChEBI" id="CHEBI:29105"/>
        <note>catalytic</note>
    </ligand>
</feature>
<dbReference type="eggNOG" id="COG2173">
    <property type="taxonomic scope" value="Bacteria"/>
</dbReference>
<proteinExistence type="inferred from homology"/>
<dbReference type="EC" id="3.4.13.22" evidence="9"/>
<evidence type="ECO:0000313" key="11">
    <source>
        <dbReference type="Proteomes" id="UP000044071"/>
    </source>
</evidence>
<dbReference type="PANTHER" id="PTHR43126:SF2">
    <property type="entry name" value="D-ALANYL-D-ALANINE DIPEPTIDASE"/>
    <property type="match status" value="1"/>
</dbReference>
<sequence>MIQYNFSNDDYEIVKFTNQIDPRLHVRPMYFELGFSPETTIYGRTAVLKGLMKALALIPQEYGLLIWDVYRPRAVQAALFNWMHKEIQIKYPHLTEAELFEETKKYVALPAEIGNDYCSPHLSGGAIDLTLCEADSGRELDMGTPFDDCSERAHLGYFSQKSHLSPAEKEIKKRRELLRSTMESVGFTSYQYEWWHFDIGNFFWSQKLGCAEAFGPLFGDKEWPSS</sequence>
<feature type="binding site" evidence="9">
    <location>
        <position position="196"/>
    </location>
    <ligand>
        <name>Zn(2+)</name>
        <dbReference type="ChEBI" id="CHEBI:29105"/>
        <note>catalytic</note>
    </ligand>
</feature>
<gene>
    <name evidence="10" type="primary">vanX_2</name>
    <name evidence="9" type="synonym">ddpX</name>
    <name evidence="10" type="ORF">BN59_02511</name>
</gene>
<dbReference type="GO" id="GO:0160237">
    <property type="term" value="F:D-Ala-D-Ala dipeptidase activity"/>
    <property type="evidence" value="ECO:0007669"/>
    <property type="project" value="UniProtKB-EC"/>
</dbReference>
<dbReference type="HAMAP" id="MF_01924">
    <property type="entry name" value="A_A_dipeptidase"/>
    <property type="match status" value="1"/>
</dbReference>
<dbReference type="InterPro" id="IPR000755">
    <property type="entry name" value="A_A_dipeptidase"/>
</dbReference>
<dbReference type="GO" id="GO:0008270">
    <property type="term" value="F:zinc ion binding"/>
    <property type="evidence" value="ECO:0007669"/>
    <property type="project" value="UniProtKB-UniRule"/>
</dbReference>
<keyword evidence="2 9" id="KW-0645">Protease</keyword>
<comment type="similarity">
    <text evidence="9">Belongs to the peptidase M15D family.</text>
</comment>
<keyword evidence="4 9" id="KW-0378">Hydrolase</keyword>
<feature type="active site" description="Proton donor/acceptor" evidence="9">
    <location>
        <position position="193"/>
    </location>
</feature>
<evidence type="ECO:0000256" key="8">
    <source>
        <dbReference type="ARBA" id="ARBA00023316"/>
    </source>
</evidence>
<feature type="binding site" evidence="9">
    <location>
        <position position="121"/>
    </location>
    <ligand>
        <name>Zn(2+)</name>
        <dbReference type="ChEBI" id="CHEBI:29105"/>
        <note>catalytic</note>
    </ligand>
</feature>
<keyword evidence="8" id="KW-0961">Cell wall biogenesis/degradation</keyword>
<dbReference type="Pfam" id="PF01427">
    <property type="entry name" value="Peptidase_M15"/>
    <property type="match status" value="1"/>
</dbReference>
<evidence type="ECO:0000313" key="10">
    <source>
        <dbReference type="EMBL" id="CDZ78203.1"/>
    </source>
</evidence>
<organism evidence="10 11">
    <name type="scientific">Legionella massiliensis</name>
    <dbReference type="NCBI Taxonomy" id="1034943"/>
    <lineage>
        <taxon>Bacteria</taxon>
        <taxon>Pseudomonadati</taxon>
        <taxon>Pseudomonadota</taxon>
        <taxon>Gammaproteobacteria</taxon>
        <taxon>Legionellales</taxon>
        <taxon>Legionellaceae</taxon>
        <taxon>Legionella</taxon>
    </lineage>
</organism>
<dbReference type="PANTHER" id="PTHR43126">
    <property type="entry name" value="D-ALANYL-D-ALANINE DIPEPTIDASE"/>
    <property type="match status" value="1"/>
</dbReference>
<comment type="function">
    <text evidence="9">Catalyzes hydrolysis of the D-alanyl-D-alanine dipeptide.</text>
</comment>
<dbReference type="AlphaFoldDB" id="A0A078L2H5"/>
<dbReference type="Proteomes" id="UP000044071">
    <property type="component" value="Unassembled WGS sequence"/>
</dbReference>
<keyword evidence="5 9" id="KW-0862">Zinc</keyword>
<dbReference type="SUPFAM" id="SSF55166">
    <property type="entry name" value="Hedgehog/DD-peptidase"/>
    <property type="match status" value="1"/>
</dbReference>
<accession>A0A078L2H5</accession>
<dbReference type="OrthoDB" id="9801430at2"/>
<dbReference type="RefSeq" id="WP_052403275.1">
    <property type="nucleotide sequence ID" value="NZ_CCVW01000003.1"/>
</dbReference>
<keyword evidence="3 9" id="KW-0479">Metal-binding</keyword>
<evidence type="ECO:0000256" key="7">
    <source>
        <dbReference type="ARBA" id="ARBA00023049"/>
    </source>
</evidence>
<comment type="catalytic activity">
    <reaction evidence="1 9">
        <text>D-alanyl-D-alanine + H2O = 2 D-alanine</text>
        <dbReference type="Rhea" id="RHEA:20661"/>
        <dbReference type="ChEBI" id="CHEBI:15377"/>
        <dbReference type="ChEBI" id="CHEBI:57416"/>
        <dbReference type="ChEBI" id="CHEBI:57822"/>
        <dbReference type="EC" id="3.4.13.22"/>
    </reaction>
</comment>
<dbReference type="GO" id="GO:0006508">
    <property type="term" value="P:proteolysis"/>
    <property type="evidence" value="ECO:0007669"/>
    <property type="project" value="UniProtKB-KW"/>
</dbReference>
<evidence type="ECO:0000256" key="5">
    <source>
        <dbReference type="ARBA" id="ARBA00022833"/>
    </source>
</evidence>
<evidence type="ECO:0000256" key="2">
    <source>
        <dbReference type="ARBA" id="ARBA00022670"/>
    </source>
</evidence>
<evidence type="ECO:0000256" key="9">
    <source>
        <dbReference type="HAMAP-Rule" id="MF_01924"/>
    </source>
</evidence>
<dbReference type="EMBL" id="CCSB01000003">
    <property type="protein sequence ID" value="CDZ78203.1"/>
    <property type="molecule type" value="Genomic_DNA"/>
</dbReference>